<comment type="pathway">
    <text evidence="6">Cell wall biogenesis.</text>
</comment>
<dbReference type="Gene3D" id="3.40.50.10490">
    <property type="entry name" value="Glucose-6-phosphate isomerase like protein, domain 1"/>
    <property type="match status" value="1"/>
</dbReference>
<dbReference type="InterPro" id="IPR005486">
    <property type="entry name" value="Glucokinase_regulatory_CS"/>
</dbReference>
<dbReference type="PANTHER" id="PTHR10088:SF4">
    <property type="entry name" value="GLUCOKINASE REGULATORY PROTEIN"/>
    <property type="match status" value="1"/>
</dbReference>
<dbReference type="OrthoDB" id="9813395at2"/>
<dbReference type="GO" id="GO:0097367">
    <property type="term" value="F:carbohydrate derivative binding"/>
    <property type="evidence" value="ECO:0007669"/>
    <property type="project" value="InterPro"/>
</dbReference>
<dbReference type="HAMAP" id="MF_00068">
    <property type="entry name" value="MurQ"/>
    <property type="match status" value="1"/>
</dbReference>
<keyword evidence="15" id="KW-1185">Reference proteome</keyword>
<feature type="active site" evidence="12">
    <location>
        <position position="114"/>
    </location>
</feature>
<comment type="function">
    <text evidence="12">Specifically catalyzes the cleavage of the D-lactyl ether substituent of MurNAc 6-phosphate, producing GlcNAc 6-phosphate and D-lactate.</text>
</comment>
<evidence type="ECO:0000256" key="9">
    <source>
        <dbReference type="ARBA" id="ARBA00070061"/>
    </source>
</evidence>
<evidence type="ECO:0000256" key="2">
    <source>
        <dbReference type="ARBA" id="ARBA00023239"/>
    </source>
</evidence>
<evidence type="ECO:0000313" key="14">
    <source>
        <dbReference type="EMBL" id="SDZ61194.1"/>
    </source>
</evidence>
<reference evidence="15" key="1">
    <citation type="submission" date="2016-10" db="EMBL/GenBank/DDBJ databases">
        <authorList>
            <person name="Varghese N."/>
            <person name="Submissions S."/>
        </authorList>
    </citation>
    <scope>NUCLEOTIDE SEQUENCE [LARGE SCALE GENOMIC DNA]</scope>
    <source>
        <strain evidence="15">SP</strain>
    </source>
</reference>
<evidence type="ECO:0000256" key="4">
    <source>
        <dbReference type="ARBA" id="ARBA00051747"/>
    </source>
</evidence>
<sequence>MNLEKLATEQRNQRTMNLDEMSVLEVLQTMNKEDRTVPDAIAKVLPVIEKLVIRIIAAMKSGGRLIYAGAGTSGRLGVLDAAECPPTFGVPPGLVIGLIAGGQRAFTEAIEGSEDSMEAGKQDLENVNLTAKDVVLGLAASGRTPYVIGALQYAEKLGAATASLACNENAAISKHAQFPLEIVTGPEVLTGSTRLKAGTAQKLVLNMISTTVMIGLGKVYQNLMVDVQPTNEKLFHRAKGIIRQATGVDESAAASYFEQANGNVKAAIIMILTGMSHEEALVRLEKSEGFVRNAVKK</sequence>
<dbReference type="NCBIfam" id="NF003915">
    <property type="entry name" value="PRK05441.1"/>
    <property type="match status" value="1"/>
</dbReference>
<dbReference type="PROSITE" id="PS51464">
    <property type="entry name" value="SIS"/>
    <property type="match status" value="1"/>
</dbReference>
<evidence type="ECO:0000256" key="8">
    <source>
        <dbReference type="ARBA" id="ARBA00067056"/>
    </source>
</evidence>
<accession>A0A1H3UFJ5</accession>
<comment type="pathway">
    <text evidence="12">Amino-sugar metabolism; N-acetylmuramate degradation.</text>
</comment>
<evidence type="ECO:0000256" key="6">
    <source>
        <dbReference type="ARBA" id="ARBA00060672"/>
    </source>
</evidence>
<comment type="subunit">
    <text evidence="1 12">Homodimer.</text>
</comment>
<evidence type="ECO:0000256" key="12">
    <source>
        <dbReference type="HAMAP-Rule" id="MF_00068"/>
    </source>
</evidence>
<dbReference type="Proteomes" id="UP000198935">
    <property type="component" value="Unassembled WGS sequence"/>
</dbReference>
<feature type="active site" description="Proton donor" evidence="12">
    <location>
        <position position="83"/>
    </location>
</feature>
<dbReference type="GO" id="GO:0097173">
    <property type="term" value="P:N-acetylmuramic acid catabolic process"/>
    <property type="evidence" value="ECO:0007669"/>
    <property type="project" value="UniProtKB-UniPathway"/>
</dbReference>
<dbReference type="InterPro" id="IPR046348">
    <property type="entry name" value="SIS_dom_sf"/>
</dbReference>
<dbReference type="EC" id="4.2.1.126" evidence="8 12"/>
<proteinExistence type="inferred from homology"/>
<evidence type="ECO:0000256" key="10">
    <source>
        <dbReference type="ARBA" id="ARBA00077905"/>
    </source>
</evidence>
<dbReference type="Gene3D" id="1.10.8.1080">
    <property type="match status" value="1"/>
</dbReference>
<comment type="similarity">
    <text evidence="7 12">Belongs to the GCKR-like family. MurNAc-6-P etherase subfamily.</text>
</comment>
<dbReference type="NCBIfam" id="TIGR00274">
    <property type="entry name" value="N-acetylmuramic acid 6-phosphate etherase"/>
    <property type="match status" value="1"/>
</dbReference>
<keyword evidence="2 12" id="KW-0456">Lyase</keyword>
<dbReference type="Pfam" id="PF22645">
    <property type="entry name" value="GKRP_SIS_N"/>
    <property type="match status" value="1"/>
</dbReference>
<comment type="miscellaneous">
    <text evidence="12">A lyase-type mechanism (elimination/hydration) is suggested for the cleavage of the lactyl ether bond of MurNAc 6-phosphate, with the formation of an alpha,beta-unsaturated aldehyde intermediate with (E)-stereochemistry, followed by the syn addition of water to give product.</text>
</comment>
<dbReference type="GO" id="GO:0046348">
    <property type="term" value="P:amino sugar catabolic process"/>
    <property type="evidence" value="ECO:0007669"/>
    <property type="project" value="InterPro"/>
</dbReference>
<evidence type="ECO:0000313" key="15">
    <source>
        <dbReference type="Proteomes" id="UP000198935"/>
    </source>
</evidence>
<evidence type="ECO:0000256" key="5">
    <source>
        <dbReference type="ARBA" id="ARBA00060595"/>
    </source>
</evidence>
<dbReference type="SUPFAM" id="SSF53697">
    <property type="entry name" value="SIS domain"/>
    <property type="match status" value="1"/>
</dbReference>
<dbReference type="GO" id="GO:0016803">
    <property type="term" value="F:ether hydrolase activity"/>
    <property type="evidence" value="ECO:0007669"/>
    <property type="project" value="TreeGrafter"/>
</dbReference>
<dbReference type="FunFam" id="1.10.8.1080:FF:000001">
    <property type="entry name" value="N-acetylmuramic acid 6-phosphate etherase"/>
    <property type="match status" value="1"/>
</dbReference>
<evidence type="ECO:0000256" key="3">
    <source>
        <dbReference type="ARBA" id="ARBA00023277"/>
    </source>
</evidence>
<comment type="pathway">
    <text evidence="5">Amino-sugar metabolism; 1,6-anhydro-N-acetylmuramate degradation.</text>
</comment>
<dbReference type="InterPro" id="IPR005488">
    <property type="entry name" value="Etherase_MurQ"/>
</dbReference>
<dbReference type="GO" id="GO:0009254">
    <property type="term" value="P:peptidoglycan turnover"/>
    <property type="evidence" value="ECO:0007669"/>
    <property type="project" value="TreeGrafter"/>
</dbReference>
<dbReference type="UniPathway" id="UPA00342"/>
<evidence type="ECO:0000256" key="7">
    <source>
        <dbReference type="ARBA" id="ARBA00061234"/>
    </source>
</evidence>
<dbReference type="GO" id="GO:0016835">
    <property type="term" value="F:carbon-oxygen lyase activity"/>
    <property type="evidence" value="ECO:0007669"/>
    <property type="project" value="UniProtKB-UniRule"/>
</dbReference>
<dbReference type="AlphaFoldDB" id="A0A1H3UFJ5"/>
<keyword evidence="3 12" id="KW-0119">Carbohydrate metabolism</keyword>
<evidence type="ECO:0000256" key="11">
    <source>
        <dbReference type="ARBA" id="ARBA00084049"/>
    </source>
</evidence>
<protein>
    <recommendedName>
        <fullName evidence="9 12">N-acetylmuramic acid 6-phosphate etherase</fullName>
        <shortName evidence="12">MurNAc-6-P etherase</shortName>
        <ecNumber evidence="8 12">4.2.1.126</ecNumber>
    </recommendedName>
    <alternativeName>
        <fullName evidence="11 12">N-acetylmuramic acid 6-phosphate hydrolase</fullName>
    </alternativeName>
    <alternativeName>
        <fullName evidence="10 12">N-acetylmuramic acid 6-phosphate lyase</fullName>
    </alternativeName>
</protein>
<name>A0A1H3UFJ5_9BACI</name>
<dbReference type="InterPro" id="IPR040190">
    <property type="entry name" value="MURQ/GCKR"/>
</dbReference>
<dbReference type="PROSITE" id="PS01272">
    <property type="entry name" value="GCKR"/>
    <property type="match status" value="1"/>
</dbReference>
<comment type="catalytic activity">
    <reaction evidence="4 12">
        <text>N-acetyl-D-muramate 6-phosphate + H2O = N-acetyl-D-glucosamine 6-phosphate + (R)-lactate</text>
        <dbReference type="Rhea" id="RHEA:26410"/>
        <dbReference type="ChEBI" id="CHEBI:15377"/>
        <dbReference type="ChEBI" id="CHEBI:16004"/>
        <dbReference type="ChEBI" id="CHEBI:57513"/>
        <dbReference type="ChEBI" id="CHEBI:58722"/>
        <dbReference type="EC" id="4.2.1.126"/>
    </reaction>
</comment>
<evidence type="ECO:0000256" key="1">
    <source>
        <dbReference type="ARBA" id="ARBA00011738"/>
    </source>
</evidence>
<feature type="domain" description="SIS" evidence="13">
    <location>
        <begin position="55"/>
        <end position="218"/>
    </location>
</feature>
<evidence type="ECO:0000259" key="13">
    <source>
        <dbReference type="PROSITE" id="PS51464"/>
    </source>
</evidence>
<dbReference type="NCBIfam" id="NF009222">
    <property type="entry name" value="PRK12570.1"/>
    <property type="match status" value="1"/>
</dbReference>
<gene>
    <name evidence="12" type="primary">murQ</name>
    <name evidence="14" type="ORF">SAMN05421736_12114</name>
</gene>
<dbReference type="Pfam" id="PF20741">
    <property type="entry name" value="GKRP-like_C"/>
    <property type="match status" value="1"/>
</dbReference>
<organism evidence="14 15">
    <name type="scientific">Evansella caseinilytica</name>
    <dbReference type="NCBI Taxonomy" id="1503961"/>
    <lineage>
        <taxon>Bacteria</taxon>
        <taxon>Bacillati</taxon>
        <taxon>Bacillota</taxon>
        <taxon>Bacilli</taxon>
        <taxon>Bacillales</taxon>
        <taxon>Bacillaceae</taxon>
        <taxon>Evansella</taxon>
    </lineage>
</organism>
<dbReference type="FunFam" id="3.40.50.10490:FF:000014">
    <property type="entry name" value="N-acetylmuramic acid 6-phosphate etherase"/>
    <property type="match status" value="1"/>
</dbReference>
<dbReference type="PANTHER" id="PTHR10088">
    <property type="entry name" value="GLUCOKINASE REGULATORY PROTEIN"/>
    <property type="match status" value="1"/>
</dbReference>
<dbReference type="InterPro" id="IPR001347">
    <property type="entry name" value="SIS_dom"/>
</dbReference>
<dbReference type="CDD" id="cd05007">
    <property type="entry name" value="SIS_Etherase"/>
    <property type="match status" value="1"/>
</dbReference>
<dbReference type="STRING" id="1503961.SAMN05421736_12114"/>
<dbReference type="EMBL" id="FNPI01000021">
    <property type="protein sequence ID" value="SDZ61194.1"/>
    <property type="molecule type" value="Genomic_DNA"/>
</dbReference>